<protein>
    <recommendedName>
        <fullName evidence="4">Zinc-finger domain-containing protein</fullName>
    </recommendedName>
</protein>
<evidence type="ECO:0000313" key="2">
    <source>
        <dbReference type="EMBL" id="GIP15122.1"/>
    </source>
</evidence>
<evidence type="ECO:0000256" key="1">
    <source>
        <dbReference type="SAM" id="Phobius"/>
    </source>
</evidence>
<keyword evidence="1" id="KW-1133">Transmembrane helix</keyword>
<reference evidence="2" key="1">
    <citation type="submission" date="2021-03" db="EMBL/GenBank/DDBJ databases">
        <title>Antimicrobial resistance genes in bacteria isolated from Japanese honey, and their potential for conferring macrolide and lincosamide resistance in the American foulbrood pathogen Paenibacillus larvae.</title>
        <authorList>
            <person name="Okamoto M."/>
            <person name="Kumagai M."/>
            <person name="Kanamori H."/>
            <person name="Takamatsu D."/>
        </authorList>
    </citation>
    <scope>NUCLEOTIDE SEQUENCE</scope>
    <source>
        <strain evidence="2">J40TS1</strain>
    </source>
</reference>
<feature type="transmembrane region" description="Helical" evidence="1">
    <location>
        <begin position="99"/>
        <end position="120"/>
    </location>
</feature>
<keyword evidence="1" id="KW-0812">Transmembrane</keyword>
<dbReference type="AlphaFoldDB" id="A0A919YIS3"/>
<sequence>MNCKQVDELLHKYWQLDEENPLRIEIEAHLFDCEQCAAKLDLETIAFPVLECEESTAPFSSEQSQSISSTVMNRIYEEESWFMPISTKRYQFTKSFRRNVSIIIASCLAMFSLALFVFVYDYYDSASSVQKTTISGLVDVANAAATTHIHTSIYSSSIPVASISEPIVMQVVPTFPQYYVALSFVGIVLTLLVMSWFTRTRQ</sequence>
<name>A0A919YIS3_9BACL</name>
<proteinExistence type="predicted"/>
<gene>
    <name evidence="2" type="ORF">J40TS1_07640</name>
</gene>
<accession>A0A919YIS3</accession>
<comment type="caution">
    <text evidence="2">The sequence shown here is derived from an EMBL/GenBank/DDBJ whole genome shotgun (WGS) entry which is preliminary data.</text>
</comment>
<dbReference type="EMBL" id="BOSE01000001">
    <property type="protein sequence ID" value="GIP15122.1"/>
    <property type="molecule type" value="Genomic_DNA"/>
</dbReference>
<dbReference type="RefSeq" id="WP_213513293.1">
    <property type="nucleotide sequence ID" value="NZ_BOSE01000001.1"/>
</dbReference>
<evidence type="ECO:0008006" key="4">
    <source>
        <dbReference type="Google" id="ProtNLM"/>
    </source>
</evidence>
<feature type="transmembrane region" description="Helical" evidence="1">
    <location>
        <begin position="178"/>
        <end position="197"/>
    </location>
</feature>
<evidence type="ECO:0000313" key="3">
    <source>
        <dbReference type="Proteomes" id="UP000683139"/>
    </source>
</evidence>
<keyword evidence="1" id="KW-0472">Membrane</keyword>
<dbReference type="Proteomes" id="UP000683139">
    <property type="component" value="Unassembled WGS sequence"/>
</dbReference>
<organism evidence="2 3">
    <name type="scientific">Paenibacillus montaniterrae</name>
    <dbReference type="NCBI Taxonomy" id="429341"/>
    <lineage>
        <taxon>Bacteria</taxon>
        <taxon>Bacillati</taxon>
        <taxon>Bacillota</taxon>
        <taxon>Bacilli</taxon>
        <taxon>Bacillales</taxon>
        <taxon>Paenibacillaceae</taxon>
        <taxon>Paenibacillus</taxon>
    </lineage>
</organism>
<keyword evidence="3" id="KW-1185">Reference proteome</keyword>